<dbReference type="PANTHER" id="PTHR23523:SF2">
    <property type="entry name" value="2-NITROIMIDAZOLE TRANSPORTER"/>
    <property type="match status" value="1"/>
</dbReference>
<keyword evidence="1" id="KW-0472">Membrane</keyword>
<reference evidence="3" key="1">
    <citation type="submission" date="2020-05" db="EMBL/GenBank/DDBJ databases">
        <authorList>
            <person name="Chiriac C."/>
            <person name="Salcher M."/>
            <person name="Ghai R."/>
            <person name="Kavagutti S V."/>
        </authorList>
    </citation>
    <scope>NUCLEOTIDE SEQUENCE</scope>
</reference>
<proteinExistence type="predicted"/>
<dbReference type="PANTHER" id="PTHR23523">
    <property type="match status" value="1"/>
</dbReference>
<accession>A0A6J7KZ34</accession>
<feature type="transmembrane region" description="Helical" evidence="1">
    <location>
        <begin position="24"/>
        <end position="45"/>
    </location>
</feature>
<feature type="domain" description="Major facilitator superfamily (MFS) profile" evidence="2">
    <location>
        <begin position="1"/>
        <end position="252"/>
    </location>
</feature>
<dbReference type="InterPro" id="IPR020846">
    <property type="entry name" value="MFS_dom"/>
</dbReference>
<sequence length="259" mass="27024">MSLMLGAAISASLTVPLEHLLGSWQAALAFWAVPTAVAWVIWTVVERRERVAAPSAARQVTSLSDLPWRSSTAWALTAFLAFNSILYYTTVAWLAPSLEARGLTQAQAGAAFGLTSAVGIIAALVFPPLLQRSQHPRVLLAAVVLATCTSLLGIAFVPLLATAFWMVLFGVANTAWFTMGQALIGMLSTDGGHAARLTAMVYAGMYLMAATGPVTAGALLQATGSWASAFAILAGMSLLGLGAVRWLHPSGRGTGRPSV</sequence>
<dbReference type="Pfam" id="PF07690">
    <property type="entry name" value="MFS_1"/>
    <property type="match status" value="1"/>
</dbReference>
<evidence type="ECO:0000313" key="3">
    <source>
        <dbReference type="EMBL" id="CAB4959742.1"/>
    </source>
</evidence>
<keyword evidence="1" id="KW-0812">Transmembrane</keyword>
<feature type="transmembrane region" description="Helical" evidence="1">
    <location>
        <begin position="66"/>
        <end position="88"/>
    </location>
</feature>
<feature type="transmembrane region" description="Helical" evidence="1">
    <location>
        <begin position="138"/>
        <end position="157"/>
    </location>
</feature>
<dbReference type="InterPro" id="IPR011701">
    <property type="entry name" value="MFS"/>
</dbReference>
<dbReference type="InterPro" id="IPR036259">
    <property type="entry name" value="MFS_trans_sf"/>
</dbReference>
<dbReference type="EMBL" id="CAFBNF010000272">
    <property type="protein sequence ID" value="CAB4959742.1"/>
    <property type="molecule type" value="Genomic_DNA"/>
</dbReference>
<dbReference type="Gene3D" id="1.20.1250.20">
    <property type="entry name" value="MFS general substrate transporter like domains"/>
    <property type="match status" value="1"/>
</dbReference>
<dbReference type="GO" id="GO:0022857">
    <property type="term" value="F:transmembrane transporter activity"/>
    <property type="evidence" value="ECO:0007669"/>
    <property type="project" value="InterPro"/>
</dbReference>
<feature type="transmembrane region" description="Helical" evidence="1">
    <location>
        <begin position="226"/>
        <end position="247"/>
    </location>
</feature>
<protein>
    <submittedName>
        <fullName evidence="3">Unannotated protein</fullName>
    </submittedName>
</protein>
<keyword evidence="1" id="KW-1133">Transmembrane helix</keyword>
<dbReference type="PROSITE" id="PS50850">
    <property type="entry name" value="MFS"/>
    <property type="match status" value="1"/>
</dbReference>
<evidence type="ECO:0000259" key="2">
    <source>
        <dbReference type="PROSITE" id="PS50850"/>
    </source>
</evidence>
<organism evidence="3">
    <name type="scientific">freshwater metagenome</name>
    <dbReference type="NCBI Taxonomy" id="449393"/>
    <lineage>
        <taxon>unclassified sequences</taxon>
        <taxon>metagenomes</taxon>
        <taxon>ecological metagenomes</taxon>
    </lineage>
</organism>
<evidence type="ECO:0000256" key="1">
    <source>
        <dbReference type="SAM" id="Phobius"/>
    </source>
</evidence>
<dbReference type="AlphaFoldDB" id="A0A6J7KZ34"/>
<feature type="transmembrane region" description="Helical" evidence="1">
    <location>
        <begin position="163"/>
        <end position="187"/>
    </location>
</feature>
<gene>
    <name evidence="3" type="ORF">UFOPK3773_01914</name>
</gene>
<dbReference type="InterPro" id="IPR052524">
    <property type="entry name" value="MFS_Cyanate_Porter"/>
</dbReference>
<dbReference type="SUPFAM" id="SSF103473">
    <property type="entry name" value="MFS general substrate transporter"/>
    <property type="match status" value="1"/>
</dbReference>
<feature type="transmembrane region" description="Helical" evidence="1">
    <location>
        <begin position="108"/>
        <end position="126"/>
    </location>
</feature>
<name>A0A6J7KZ34_9ZZZZ</name>
<feature type="transmembrane region" description="Helical" evidence="1">
    <location>
        <begin position="199"/>
        <end position="220"/>
    </location>
</feature>